<dbReference type="GO" id="GO:0009166">
    <property type="term" value="P:nucleotide catabolic process"/>
    <property type="evidence" value="ECO:0007669"/>
    <property type="project" value="InterPro"/>
</dbReference>
<feature type="region of interest" description="Disordered" evidence="5">
    <location>
        <begin position="1"/>
        <end position="38"/>
    </location>
</feature>
<keyword evidence="9" id="KW-1185">Reference proteome</keyword>
<dbReference type="GO" id="GO:0000166">
    <property type="term" value="F:nucleotide binding"/>
    <property type="evidence" value="ECO:0007669"/>
    <property type="project" value="UniProtKB-KW"/>
</dbReference>
<feature type="region of interest" description="Disordered" evidence="5">
    <location>
        <begin position="80"/>
        <end position="102"/>
    </location>
</feature>
<dbReference type="InterPro" id="IPR004843">
    <property type="entry name" value="Calcineurin-like_PHP"/>
</dbReference>
<dbReference type="InterPro" id="IPR036907">
    <property type="entry name" value="5'-Nucleotdase_C_sf"/>
</dbReference>
<keyword evidence="4" id="KW-0378">Hydrolase</keyword>
<dbReference type="EMBL" id="CP046172">
    <property type="protein sequence ID" value="QIS11932.1"/>
    <property type="molecule type" value="Genomic_DNA"/>
</dbReference>
<keyword evidence="4" id="KW-0547">Nucleotide-binding</keyword>
<feature type="compositionally biased region" description="Polar residues" evidence="5">
    <location>
        <begin position="85"/>
        <end position="100"/>
    </location>
</feature>
<sequence length="617" mass="63933">MSTAYLHCASGRPGEPPRRAPHAEHALNSRRKGCADPESGRFAVTRTGRACESLTMIANRLAMGIAALVSVLLVAGCGSADSGGSKPSTTRETGLISTNDLPGAGPNEVHLFAFNDLHGNLQPPGGATGKINGVDAGGAVYLATHLARLKAAYPASAIVLAGDNIGASPLQSGLFHDEPTISFLNSVGVAASSVGNHEFDHGVQELARIQQGGCAPDGCSPGAPFTGAKFPYLAANVTDAQGRQPPALKPWTMLQIGNHKIGLVGTVTPDTANIVFPEGIRSYSFGDEVTAINKYVPELKAAGAEAIVALMHDGGAQQVKGNIPDYNGCDNIGPEVTKFANGVDPAVQVLVTGHTHQPYNCTINGKVVTQAACYGRLITDITLKFDNGVQASAVNRVVTRDVTPDTPTTALVDFYGEQAKPRTQRVVGTATAPLPQAPGPAGDSTLGDVIADAMLSVTTGGPAAAVAALMNPGGVRTDLKGGDITYGDIYSVQPFGNQVVTVTLTGQQLLRLLEQQWNNVSKPAVLSPAGITYSYSDSAPKGAKVIADSVRIAGQPLNPAAAYRITTNNFLASGGDGFSVFTEGKDLTVGPIDLDAFETYLREHPPLQPPAPRIEKK</sequence>
<comment type="subcellular location">
    <subcellularLocation>
        <location evidence="1">Secreted</location>
    </subcellularLocation>
</comment>
<dbReference type="AlphaFoldDB" id="A0A6G9YFE9"/>
<dbReference type="InterPro" id="IPR008334">
    <property type="entry name" value="5'-Nucleotdase_C"/>
</dbReference>
<dbReference type="Proteomes" id="UP000503540">
    <property type="component" value="Chromosome"/>
</dbReference>
<proteinExistence type="inferred from homology"/>
<organism evidence="8 9">
    <name type="scientific">Nocardia arthritidis</name>
    <dbReference type="NCBI Taxonomy" id="228602"/>
    <lineage>
        <taxon>Bacteria</taxon>
        <taxon>Bacillati</taxon>
        <taxon>Actinomycetota</taxon>
        <taxon>Actinomycetes</taxon>
        <taxon>Mycobacteriales</taxon>
        <taxon>Nocardiaceae</taxon>
        <taxon>Nocardia</taxon>
    </lineage>
</organism>
<evidence type="ECO:0000313" key="8">
    <source>
        <dbReference type="EMBL" id="QIS11932.1"/>
    </source>
</evidence>
<feature type="domain" description="Calcineurin-like phosphoesterase" evidence="6">
    <location>
        <begin position="113"/>
        <end position="358"/>
    </location>
</feature>
<dbReference type="InterPro" id="IPR029052">
    <property type="entry name" value="Metallo-depent_PP-like"/>
</dbReference>
<protein>
    <submittedName>
        <fullName evidence="8">Bifunctional metallophosphatase/5'-nucleotidase</fullName>
    </submittedName>
</protein>
<evidence type="ECO:0000256" key="4">
    <source>
        <dbReference type="RuleBase" id="RU362119"/>
    </source>
</evidence>
<dbReference type="SUPFAM" id="SSF55816">
    <property type="entry name" value="5'-nucleotidase (syn. UDP-sugar hydrolase), C-terminal domain"/>
    <property type="match status" value="1"/>
</dbReference>
<dbReference type="GO" id="GO:0030288">
    <property type="term" value="C:outer membrane-bounded periplasmic space"/>
    <property type="evidence" value="ECO:0007669"/>
    <property type="project" value="TreeGrafter"/>
</dbReference>
<dbReference type="GO" id="GO:0008253">
    <property type="term" value="F:5'-nucleotidase activity"/>
    <property type="evidence" value="ECO:0007669"/>
    <property type="project" value="TreeGrafter"/>
</dbReference>
<evidence type="ECO:0000256" key="3">
    <source>
        <dbReference type="ARBA" id="ARBA00022729"/>
    </source>
</evidence>
<dbReference type="Gene3D" id="3.90.780.10">
    <property type="entry name" value="5'-Nucleotidase, C-terminal domain"/>
    <property type="match status" value="1"/>
</dbReference>
<dbReference type="Pfam" id="PF02872">
    <property type="entry name" value="5_nucleotid_C"/>
    <property type="match status" value="1"/>
</dbReference>
<evidence type="ECO:0000259" key="6">
    <source>
        <dbReference type="Pfam" id="PF00149"/>
    </source>
</evidence>
<gene>
    <name evidence="8" type="ORF">F5544_20335</name>
</gene>
<dbReference type="Pfam" id="PF00149">
    <property type="entry name" value="Metallophos"/>
    <property type="match status" value="1"/>
</dbReference>
<dbReference type="PANTHER" id="PTHR11575:SF24">
    <property type="entry name" value="5'-NUCLEOTIDASE"/>
    <property type="match status" value="1"/>
</dbReference>
<feature type="compositionally biased region" description="Basic and acidic residues" evidence="5">
    <location>
        <begin position="15"/>
        <end position="38"/>
    </location>
</feature>
<evidence type="ECO:0000256" key="5">
    <source>
        <dbReference type="SAM" id="MobiDB-lite"/>
    </source>
</evidence>
<dbReference type="Gene3D" id="3.60.21.10">
    <property type="match status" value="1"/>
</dbReference>
<evidence type="ECO:0000256" key="2">
    <source>
        <dbReference type="ARBA" id="ARBA00022525"/>
    </source>
</evidence>
<accession>A0A6G9YFE9</accession>
<dbReference type="FunFam" id="3.90.780.10:FF:000004">
    <property type="entry name" value="UDP-sugar hydrolase, putative"/>
    <property type="match status" value="1"/>
</dbReference>
<dbReference type="SUPFAM" id="SSF56300">
    <property type="entry name" value="Metallo-dependent phosphatases"/>
    <property type="match status" value="1"/>
</dbReference>
<dbReference type="PRINTS" id="PR01607">
    <property type="entry name" value="APYRASEFAMLY"/>
</dbReference>
<dbReference type="GO" id="GO:0008768">
    <property type="term" value="F:UDP-sugar diphosphatase activity"/>
    <property type="evidence" value="ECO:0007669"/>
    <property type="project" value="TreeGrafter"/>
</dbReference>
<keyword evidence="3" id="KW-0732">Signal</keyword>
<feature type="domain" description="5'-Nucleotidase C-terminal" evidence="7">
    <location>
        <begin position="426"/>
        <end position="583"/>
    </location>
</feature>
<reference evidence="8 9" key="1">
    <citation type="journal article" date="2019" name="ACS Chem. Biol.">
        <title>Identification and Mobilization of a Cryptic Antibiotic Biosynthesis Gene Locus from a Human-Pathogenic Nocardia Isolate.</title>
        <authorList>
            <person name="Herisse M."/>
            <person name="Ishida K."/>
            <person name="Porter J.L."/>
            <person name="Howden B."/>
            <person name="Hertweck C."/>
            <person name="Stinear T.P."/>
            <person name="Pidot S.J."/>
        </authorList>
    </citation>
    <scope>NUCLEOTIDE SEQUENCE [LARGE SCALE GENOMIC DNA]</scope>
    <source>
        <strain evidence="8 9">AUSMDU00012717</strain>
    </source>
</reference>
<evidence type="ECO:0000313" key="9">
    <source>
        <dbReference type="Proteomes" id="UP000503540"/>
    </source>
</evidence>
<evidence type="ECO:0000256" key="1">
    <source>
        <dbReference type="ARBA" id="ARBA00004613"/>
    </source>
</evidence>
<evidence type="ECO:0000259" key="7">
    <source>
        <dbReference type="Pfam" id="PF02872"/>
    </source>
</evidence>
<dbReference type="InterPro" id="IPR006179">
    <property type="entry name" value="5_nucleotidase/apyrase"/>
</dbReference>
<dbReference type="GO" id="GO:0005576">
    <property type="term" value="C:extracellular region"/>
    <property type="evidence" value="ECO:0007669"/>
    <property type="project" value="UniProtKB-SubCell"/>
</dbReference>
<dbReference type="KEGG" id="nah:F5544_20335"/>
<comment type="similarity">
    <text evidence="4">Belongs to the 5'-nucleotidase family.</text>
</comment>
<dbReference type="PANTHER" id="PTHR11575">
    <property type="entry name" value="5'-NUCLEOTIDASE-RELATED"/>
    <property type="match status" value="1"/>
</dbReference>
<name>A0A6G9YFE9_9NOCA</name>
<keyword evidence="2" id="KW-0964">Secreted</keyword>